<comment type="caution">
    <text evidence="1">The sequence shown here is derived from an EMBL/GenBank/DDBJ whole genome shotgun (WGS) entry which is preliminary data.</text>
</comment>
<reference evidence="2" key="1">
    <citation type="submission" date="2017-03" db="EMBL/GenBank/DDBJ databases">
        <title>Phytopthora megakarya and P. palmivora, two closely related causual agents of cacao black pod achieved similar genome size and gene model numbers by different mechanisms.</title>
        <authorList>
            <person name="Ali S."/>
            <person name="Shao J."/>
            <person name="Larry D.J."/>
            <person name="Kronmiller B."/>
            <person name="Shen D."/>
            <person name="Strem M.D."/>
            <person name="Melnick R.L."/>
            <person name="Guiltinan M.J."/>
            <person name="Tyler B.M."/>
            <person name="Meinhardt L.W."/>
            <person name="Bailey B.A."/>
        </authorList>
    </citation>
    <scope>NUCLEOTIDE SEQUENCE [LARGE SCALE GENOMIC DNA]</scope>
    <source>
        <strain evidence="2">zdho120</strain>
    </source>
</reference>
<sequence length="194" mass="21930">MTFAPSSAHAVHHSAGFPDYAPNKAGGIQPLKTAATEPWTTMFENRVKRLVLHSYSALAPRARMALDKYARFLEENASGFWHGGHWFAIDTSTQGGADMQRERKRQWDALAWTVETKERECVAEGVPSTIFWAAAYRSLPSKPCYWILMNPRSLSIQGNPYSLAEQLDILDRREPARVQWDTATSDEEPVEHIP</sequence>
<protein>
    <submittedName>
        <fullName evidence="1">Uncharacterized protein</fullName>
    </submittedName>
</protein>
<dbReference type="OrthoDB" id="128664at2759"/>
<gene>
    <name evidence="1" type="ORF">PHMEG_00027195</name>
</gene>
<proteinExistence type="predicted"/>
<dbReference type="Proteomes" id="UP000198211">
    <property type="component" value="Unassembled WGS sequence"/>
</dbReference>
<accession>A0A225V8X2</accession>
<keyword evidence="2" id="KW-1185">Reference proteome</keyword>
<dbReference type="AlphaFoldDB" id="A0A225V8X2"/>
<name>A0A225V8X2_9STRA</name>
<dbReference type="EMBL" id="NBNE01006862">
    <property type="protein sequence ID" value="OWZ01419.1"/>
    <property type="molecule type" value="Genomic_DNA"/>
</dbReference>
<evidence type="ECO:0000313" key="2">
    <source>
        <dbReference type="Proteomes" id="UP000198211"/>
    </source>
</evidence>
<organism evidence="1 2">
    <name type="scientific">Phytophthora megakarya</name>
    <dbReference type="NCBI Taxonomy" id="4795"/>
    <lineage>
        <taxon>Eukaryota</taxon>
        <taxon>Sar</taxon>
        <taxon>Stramenopiles</taxon>
        <taxon>Oomycota</taxon>
        <taxon>Peronosporomycetes</taxon>
        <taxon>Peronosporales</taxon>
        <taxon>Peronosporaceae</taxon>
        <taxon>Phytophthora</taxon>
    </lineage>
</organism>
<evidence type="ECO:0000313" key="1">
    <source>
        <dbReference type="EMBL" id="OWZ01419.1"/>
    </source>
</evidence>